<reference evidence="30" key="1">
    <citation type="journal article" date="2023" name="Commun. Biol.">
        <title>Genome analysis of Parmales, the sister group of diatoms, reveals the evolutionary specialization of diatoms from phago-mixotrophs to photoautotrophs.</title>
        <authorList>
            <person name="Ban H."/>
            <person name="Sato S."/>
            <person name="Yoshikawa S."/>
            <person name="Yamada K."/>
            <person name="Nakamura Y."/>
            <person name="Ichinomiya M."/>
            <person name="Sato N."/>
            <person name="Blanc-Mathieu R."/>
            <person name="Endo H."/>
            <person name="Kuwata A."/>
            <person name="Ogata H."/>
        </authorList>
    </citation>
    <scope>NUCLEOTIDE SEQUENCE [LARGE SCALE GENOMIC DNA]</scope>
</reference>
<evidence type="ECO:0000256" key="19">
    <source>
        <dbReference type="ARBA" id="ARBA00022755"/>
    </source>
</evidence>
<dbReference type="InterPro" id="IPR036676">
    <property type="entry name" value="PurM-like_C_sf"/>
</dbReference>
<keyword evidence="20 27" id="KW-0067">ATP-binding</keyword>
<dbReference type="Pfam" id="PF02843">
    <property type="entry name" value="GARS_C"/>
    <property type="match status" value="1"/>
</dbReference>
<dbReference type="InterPro" id="IPR020561">
    <property type="entry name" value="PRibGlycinamid_synth_ATP-grasp"/>
</dbReference>
<proteinExistence type="inferred from homology"/>
<dbReference type="InterPro" id="IPR001555">
    <property type="entry name" value="GART_AS"/>
</dbReference>
<dbReference type="EC" id="2.1.2.2" evidence="9"/>
<dbReference type="AlphaFoldDB" id="A0A9W7L600"/>
<dbReference type="PROSITE" id="PS00184">
    <property type="entry name" value="GARS"/>
    <property type="match status" value="1"/>
</dbReference>
<dbReference type="CDD" id="cd08645">
    <property type="entry name" value="FMT_core_GART"/>
    <property type="match status" value="1"/>
</dbReference>
<name>A0A9W7L600_9STRA</name>
<dbReference type="FunFam" id="3.30.470.20:FF:000018">
    <property type="entry name" value="Trifunctional purine biosynthetic protein adenosine-3"/>
    <property type="match status" value="1"/>
</dbReference>
<dbReference type="InterPro" id="IPR000115">
    <property type="entry name" value="PRibGlycinamide_synth"/>
</dbReference>
<keyword evidence="18 27" id="KW-0547">Nucleotide-binding</keyword>
<dbReference type="Pfam" id="PF00551">
    <property type="entry name" value="Formyl_trans_N"/>
    <property type="match status" value="1"/>
</dbReference>
<dbReference type="InterPro" id="IPR013815">
    <property type="entry name" value="ATP_grasp_subdomain_1"/>
</dbReference>
<dbReference type="EMBL" id="BRYA01000894">
    <property type="protein sequence ID" value="GMI35051.1"/>
    <property type="molecule type" value="Genomic_DNA"/>
</dbReference>
<evidence type="ECO:0000256" key="3">
    <source>
        <dbReference type="ARBA" id="ARBA00005054"/>
    </source>
</evidence>
<evidence type="ECO:0000256" key="15">
    <source>
        <dbReference type="ARBA" id="ARBA00022598"/>
    </source>
</evidence>
<evidence type="ECO:0000256" key="2">
    <source>
        <dbReference type="ARBA" id="ARBA00004686"/>
    </source>
</evidence>
<dbReference type="GO" id="GO:0004644">
    <property type="term" value="F:phosphoribosylglycinamide formyltransferase activity"/>
    <property type="evidence" value="ECO:0007669"/>
    <property type="project" value="UniProtKB-EC"/>
</dbReference>
<evidence type="ECO:0000256" key="12">
    <source>
        <dbReference type="ARBA" id="ARBA00020367"/>
    </source>
</evidence>
<dbReference type="HAMAP" id="MF_00741">
    <property type="entry name" value="AIRS"/>
    <property type="match status" value="1"/>
</dbReference>
<dbReference type="InterPro" id="IPR020559">
    <property type="entry name" value="PRibGlycinamide_synth_CS"/>
</dbReference>
<evidence type="ECO:0000313" key="29">
    <source>
        <dbReference type="EMBL" id="GMI35051.1"/>
    </source>
</evidence>
<keyword evidence="14" id="KW-0963">Cytoplasm</keyword>
<dbReference type="InterPro" id="IPR036477">
    <property type="entry name" value="Formyl_transf_N_sf"/>
</dbReference>
<protein>
    <recommendedName>
        <fullName evidence="12">Phosphoribosylformylglycinamidine cyclo-ligase</fullName>
        <ecNumber evidence="9">2.1.2.2</ecNumber>
        <ecNumber evidence="10">6.3.3.1</ecNumber>
        <ecNumber evidence="11">6.3.4.13</ecNumber>
    </recommendedName>
    <alternativeName>
        <fullName evidence="24">AIR synthase</fullName>
    </alternativeName>
    <alternativeName>
        <fullName evidence="25">AIRS</fullName>
    </alternativeName>
    <alternativeName>
        <fullName evidence="23">Phosphoribosyl-aminoimidazole synthetase</fullName>
    </alternativeName>
    <alternativeName>
        <fullName evidence="13">Trifunctional purine biosynthetic protein adenosine-3</fullName>
    </alternativeName>
</protein>
<dbReference type="GO" id="GO:0004641">
    <property type="term" value="F:phosphoribosylformylglycinamidine cyclo-ligase activity"/>
    <property type="evidence" value="ECO:0007669"/>
    <property type="project" value="UniProtKB-EC"/>
</dbReference>
<sequence>MDYCVIGFGSRAPTKLLEVITSIDGQIHPYGSISLQHALSKPPYRRLIANTNKPCSQLPTTTAGSEDANTHPYKGIYYCLPTINDWMKPGTSGSIGGSYVRDAVLKGVPVTVYDPLLDTLLTDPSSVMMSFSKLDMQAANQLSSTGSHATVIVVGGGGREHALATALAKSPQVAKVVCAPGNGGTAVEGGKISNAGCGQSNDEIVKLAKEIKADMVVVGPEQPLVDGIVDELKLKCPGVRAFGPTKAASILESSKAFSKDFFKDCGIRTASYENFTDIKSALEYVSNLPENKRVVVKASGLAAGKGVLIPETKEAAMQAVNEIMGDKTFGSAGDTCVIEEFMTGPEASCLAFCDGTTAKLMPAAQDHKRAMDNDKGLNTGGMGAYAPAPVVTKDWQDEIEDMCIRTVEKMAERGTPYVGVLYAGIMLTPEGPSMLEYNCRFGDPETEVVLPLLETDLYETFKACCDGNLGEVDVRFKDGFSACTVICAALGYPEKYPKGLKVTGLQEAAGIDGVKVYHAGTSLASGDTLTSGGRVLAVTGMSRGLKNAIKTAYSGVSKINFTDEHGAGKMHNRTDIAHRAANAKLRIGVLGSTRGTALGPVIEAIKEGRLNAEIVAVVSNRSKAPILDKGRSLGPTVVTKFVSCKGLTRPQYDSEVTSILVAAGAEVVLCVGFMRILSSDFCDFWAGKAVNVHPSLLPLHAGMMDLQVHQDVLDSKEVESGCTVHYVEEEVDSGATLVQKRCPVEEGDTAETLKARVQKLEGEAFCEAIEKLTKKSISYADAGVDIVAGAELVEQIKSDCKSTQRPGCDASLGGFGSLFDLGKAGYAGDDVVIVGATDGVGTKLVIAQGAGIHQHVGVDLVAMCVNDLVVTGAEPLFFLDYYATGSLNVSEAAAVVSGIAEGCRQAGCVLSGGETAEMPSMYKPGDYDLGGFAVGAVRRGDILPVNVGKGNVLIGIESSGIHSNGFSLVRKLLKKEGLEWGDVAPWGDGVETVAENLLTPTKIYVKAVMSVIKRKLMNGSAHITGGGLLENLNRSLTKDTDAVVTYHPPLTPTFKWMQQASGLDDGEMLKTFNNGVGFILIVEEKNVEECLRVLKEEGGEEGFVMGKLVEGKGEVRVECKLD</sequence>
<dbReference type="EC" id="6.3.3.1" evidence="10"/>
<comment type="pathway">
    <text evidence="3">Purine metabolism; IMP biosynthesis via de novo pathway; N(2)-formyl-N(1)-(5-phospho-D-ribosyl)glycinamide from N(1)-(5-phospho-D-ribosyl)glycinamide (10-formyl THF route): step 1/1.</text>
</comment>
<evidence type="ECO:0000256" key="22">
    <source>
        <dbReference type="ARBA" id="ARBA00023268"/>
    </source>
</evidence>
<evidence type="ECO:0000256" key="20">
    <source>
        <dbReference type="ARBA" id="ARBA00022840"/>
    </source>
</evidence>
<dbReference type="Gene3D" id="3.90.650.10">
    <property type="entry name" value="PurM-like C-terminal domain"/>
    <property type="match status" value="1"/>
</dbReference>
<dbReference type="SUPFAM" id="SSF55326">
    <property type="entry name" value="PurM N-terminal domain-like"/>
    <property type="match status" value="1"/>
</dbReference>
<evidence type="ECO:0000256" key="13">
    <source>
        <dbReference type="ARBA" id="ARBA00021140"/>
    </source>
</evidence>
<organism evidence="29 30">
    <name type="scientific">Triparma columacea</name>
    <dbReference type="NCBI Taxonomy" id="722753"/>
    <lineage>
        <taxon>Eukaryota</taxon>
        <taxon>Sar</taxon>
        <taxon>Stramenopiles</taxon>
        <taxon>Ochrophyta</taxon>
        <taxon>Bolidophyceae</taxon>
        <taxon>Parmales</taxon>
        <taxon>Triparmaceae</taxon>
        <taxon>Triparma</taxon>
    </lineage>
</organism>
<dbReference type="PANTHER" id="PTHR10520">
    <property type="entry name" value="TRIFUNCTIONAL PURINE BIOSYNTHETIC PROTEIN ADENOSINE-3-RELATED"/>
    <property type="match status" value="1"/>
</dbReference>
<dbReference type="NCBIfam" id="TIGR00639">
    <property type="entry name" value="PurN"/>
    <property type="match status" value="1"/>
</dbReference>
<evidence type="ECO:0000256" key="16">
    <source>
        <dbReference type="ARBA" id="ARBA00022679"/>
    </source>
</evidence>
<dbReference type="HAMAP" id="MF_00138">
    <property type="entry name" value="GARS"/>
    <property type="match status" value="1"/>
</dbReference>
<dbReference type="SUPFAM" id="SSF53328">
    <property type="entry name" value="Formyltransferase"/>
    <property type="match status" value="1"/>
</dbReference>
<dbReference type="InterPro" id="IPR036921">
    <property type="entry name" value="PurM-like_N_sf"/>
</dbReference>
<comment type="catalytic activity">
    <reaction evidence="26">
        <text>2-formamido-N(1)-(5-O-phospho-beta-D-ribosyl)acetamidine + ATP = 5-amino-1-(5-phospho-beta-D-ribosyl)imidazole + ADP + phosphate + H(+)</text>
        <dbReference type="Rhea" id="RHEA:23032"/>
        <dbReference type="ChEBI" id="CHEBI:15378"/>
        <dbReference type="ChEBI" id="CHEBI:30616"/>
        <dbReference type="ChEBI" id="CHEBI:43474"/>
        <dbReference type="ChEBI" id="CHEBI:137981"/>
        <dbReference type="ChEBI" id="CHEBI:147287"/>
        <dbReference type="ChEBI" id="CHEBI:456216"/>
        <dbReference type="EC" id="6.3.3.1"/>
    </reaction>
</comment>
<evidence type="ECO:0000256" key="9">
    <source>
        <dbReference type="ARBA" id="ARBA00012254"/>
    </source>
</evidence>
<evidence type="ECO:0000256" key="27">
    <source>
        <dbReference type="PROSITE-ProRule" id="PRU00409"/>
    </source>
</evidence>
<keyword evidence="15" id="KW-0436">Ligase</keyword>
<evidence type="ECO:0000256" key="7">
    <source>
        <dbReference type="ARBA" id="ARBA00008696"/>
    </source>
</evidence>
<dbReference type="Gene3D" id="3.30.1490.20">
    <property type="entry name" value="ATP-grasp fold, A domain"/>
    <property type="match status" value="1"/>
</dbReference>
<dbReference type="PROSITE" id="PS50975">
    <property type="entry name" value="ATP_GRASP"/>
    <property type="match status" value="1"/>
</dbReference>
<comment type="caution">
    <text evidence="29">The sequence shown here is derived from an EMBL/GenBank/DDBJ whole genome shotgun (WGS) entry which is preliminary data.</text>
</comment>
<dbReference type="Gene3D" id="3.40.50.20">
    <property type="match status" value="1"/>
</dbReference>
<evidence type="ECO:0000256" key="10">
    <source>
        <dbReference type="ARBA" id="ARBA00013047"/>
    </source>
</evidence>
<dbReference type="HAMAP" id="MF_01930">
    <property type="entry name" value="PurN"/>
    <property type="match status" value="1"/>
</dbReference>
<evidence type="ECO:0000256" key="24">
    <source>
        <dbReference type="ARBA" id="ARBA00032931"/>
    </source>
</evidence>
<comment type="similarity">
    <text evidence="7">In the central section; belongs to the AIR synthase family.</text>
</comment>
<keyword evidence="22" id="KW-0511">Multifunctional enzyme</keyword>
<dbReference type="PANTHER" id="PTHR10520:SF12">
    <property type="entry name" value="TRIFUNCTIONAL PURINE BIOSYNTHETIC PROTEIN ADENOSINE-3"/>
    <property type="match status" value="1"/>
</dbReference>
<comment type="similarity">
    <text evidence="5">In the N-terminal section; belongs to the GARS family.</text>
</comment>
<dbReference type="FunFam" id="3.30.1490.20:FF:000006">
    <property type="entry name" value="phosphoribosylamine--glycine ligase, chloroplastic-like"/>
    <property type="match status" value="1"/>
</dbReference>
<dbReference type="SUPFAM" id="SSF52440">
    <property type="entry name" value="PreATP-grasp domain"/>
    <property type="match status" value="1"/>
</dbReference>
<dbReference type="SMART" id="SM01210">
    <property type="entry name" value="GARS_C"/>
    <property type="match status" value="1"/>
</dbReference>
<dbReference type="InterPro" id="IPR010918">
    <property type="entry name" value="PurM-like_C_dom"/>
</dbReference>
<evidence type="ECO:0000256" key="14">
    <source>
        <dbReference type="ARBA" id="ARBA00022490"/>
    </source>
</evidence>
<dbReference type="GO" id="GO:0005524">
    <property type="term" value="F:ATP binding"/>
    <property type="evidence" value="ECO:0007669"/>
    <property type="project" value="UniProtKB-UniRule"/>
</dbReference>
<keyword evidence="16" id="KW-0808">Transferase</keyword>
<dbReference type="InterPro" id="IPR020562">
    <property type="entry name" value="PRibGlycinamide_synth_N"/>
</dbReference>
<evidence type="ECO:0000256" key="11">
    <source>
        <dbReference type="ARBA" id="ARBA00013255"/>
    </source>
</evidence>
<dbReference type="Pfam" id="PF02844">
    <property type="entry name" value="GARS_N"/>
    <property type="match status" value="1"/>
</dbReference>
<dbReference type="Pfam" id="PF02769">
    <property type="entry name" value="AIRS_C"/>
    <property type="match status" value="1"/>
</dbReference>
<dbReference type="Pfam" id="PF01071">
    <property type="entry name" value="GARS_A"/>
    <property type="match status" value="1"/>
</dbReference>
<dbReference type="Proteomes" id="UP001165065">
    <property type="component" value="Unassembled WGS sequence"/>
</dbReference>
<evidence type="ECO:0000259" key="28">
    <source>
        <dbReference type="PROSITE" id="PS50975"/>
    </source>
</evidence>
<evidence type="ECO:0000256" key="21">
    <source>
        <dbReference type="ARBA" id="ARBA00023211"/>
    </source>
</evidence>
<comment type="similarity">
    <text evidence="8">Belongs to the AIR synthase family.</text>
</comment>
<dbReference type="SMART" id="SM01209">
    <property type="entry name" value="GARS_A"/>
    <property type="match status" value="1"/>
</dbReference>
<dbReference type="Pfam" id="PF00586">
    <property type="entry name" value="AIRS"/>
    <property type="match status" value="1"/>
</dbReference>
<dbReference type="InterPro" id="IPR011054">
    <property type="entry name" value="Rudment_hybrid_motif"/>
</dbReference>
<gene>
    <name evidence="29" type="ORF">TrCOL_g13406</name>
</gene>
<dbReference type="CDD" id="cd02196">
    <property type="entry name" value="PurM"/>
    <property type="match status" value="1"/>
</dbReference>
<comment type="pathway">
    <text evidence="4">Purine metabolism; IMP biosynthesis via de novo pathway; N(1)-(5-phospho-D-ribosyl)glycinamide from 5-phospho-alpha-D-ribose 1-diphosphate: step 2/2.</text>
</comment>
<dbReference type="OrthoDB" id="2018833at2759"/>
<dbReference type="Gene3D" id="3.30.1330.10">
    <property type="entry name" value="PurM-like, N-terminal domain"/>
    <property type="match status" value="1"/>
</dbReference>
<comment type="subcellular location">
    <subcellularLocation>
        <location evidence="1">Cytoplasm</location>
    </subcellularLocation>
</comment>
<evidence type="ECO:0000256" key="4">
    <source>
        <dbReference type="ARBA" id="ARBA00005174"/>
    </source>
</evidence>
<dbReference type="Gene3D" id="3.30.470.20">
    <property type="entry name" value="ATP-grasp fold, B domain"/>
    <property type="match status" value="1"/>
</dbReference>
<keyword evidence="17" id="KW-0479">Metal-binding</keyword>
<dbReference type="GO" id="GO:0006189">
    <property type="term" value="P:'de novo' IMP biosynthetic process"/>
    <property type="evidence" value="ECO:0007669"/>
    <property type="project" value="InterPro"/>
</dbReference>
<dbReference type="Gene3D" id="3.90.600.10">
    <property type="entry name" value="Phosphoribosylglycinamide synthetase, C-terminal domain"/>
    <property type="match status" value="1"/>
</dbReference>
<dbReference type="InterPro" id="IPR011761">
    <property type="entry name" value="ATP-grasp"/>
</dbReference>
<dbReference type="SUPFAM" id="SSF56042">
    <property type="entry name" value="PurM C-terminal domain-like"/>
    <property type="match status" value="1"/>
</dbReference>
<dbReference type="SUPFAM" id="SSF51246">
    <property type="entry name" value="Rudiment single hybrid motif"/>
    <property type="match status" value="1"/>
</dbReference>
<dbReference type="InterPro" id="IPR020560">
    <property type="entry name" value="PRibGlycinamide_synth_C-dom"/>
</dbReference>
<comment type="pathway">
    <text evidence="2">Purine metabolism; IMP biosynthesis via de novo pathway; 5-amino-1-(5-phospho-D-ribosyl)imidazole from N(2)-formyl-N(1)-(5-phospho-D-ribosyl)glycinamide: step 2/2.</text>
</comment>
<keyword evidence="30" id="KW-1185">Reference proteome</keyword>
<comment type="similarity">
    <text evidence="6">In the C-terminal section; belongs to the GART family.</text>
</comment>
<evidence type="ECO:0000256" key="1">
    <source>
        <dbReference type="ARBA" id="ARBA00004496"/>
    </source>
</evidence>
<evidence type="ECO:0000256" key="26">
    <source>
        <dbReference type="ARBA" id="ARBA00049057"/>
    </source>
</evidence>
<dbReference type="InterPro" id="IPR016185">
    <property type="entry name" value="PreATP-grasp_dom_sf"/>
</dbReference>
<dbReference type="InterPro" id="IPR037123">
    <property type="entry name" value="PRibGlycinamide_synth_C_sf"/>
</dbReference>
<dbReference type="EC" id="6.3.4.13" evidence="11"/>
<evidence type="ECO:0000256" key="5">
    <source>
        <dbReference type="ARBA" id="ARBA00007423"/>
    </source>
</evidence>
<evidence type="ECO:0000256" key="8">
    <source>
        <dbReference type="ARBA" id="ARBA00010280"/>
    </source>
</evidence>
<dbReference type="GO" id="GO:0046084">
    <property type="term" value="P:adenine biosynthetic process"/>
    <property type="evidence" value="ECO:0007669"/>
    <property type="project" value="TreeGrafter"/>
</dbReference>
<dbReference type="GO" id="GO:0046872">
    <property type="term" value="F:metal ion binding"/>
    <property type="evidence" value="ECO:0007669"/>
    <property type="project" value="UniProtKB-KW"/>
</dbReference>
<keyword evidence="21" id="KW-0464">Manganese</keyword>
<dbReference type="SUPFAM" id="SSF56059">
    <property type="entry name" value="Glutathione synthetase ATP-binding domain-like"/>
    <property type="match status" value="1"/>
</dbReference>
<evidence type="ECO:0000256" key="23">
    <source>
        <dbReference type="ARBA" id="ARBA00031908"/>
    </source>
</evidence>
<dbReference type="NCBIfam" id="TIGR00877">
    <property type="entry name" value="purD"/>
    <property type="match status" value="1"/>
</dbReference>
<dbReference type="NCBIfam" id="TIGR00878">
    <property type="entry name" value="purM"/>
    <property type="match status" value="1"/>
</dbReference>
<dbReference type="InterPro" id="IPR004733">
    <property type="entry name" value="PurM_cligase"/>
</dbReference>
<dbReference type="Gene3D" id="3.40.50.170">
    <property type="entry name" value="Formyl transferase, N-terminal domain"/>
    <property type="match status" value="1"/>
</dbReference>
<dbReference type="InterPro" id="IPR002376">
    <property type="entry name" value="Formyl_transf_N"/>
</dbReference>
<accession>A0A9W7L600</accession>
<keyword evidence="19" id="KW-0658">Purine biosynthesis</keyword>
<dbReference type="FunFam" id="3.90.650.10:FF:000011">
    <property type="entry name" value="Phosphoribosylformylglycinamidine cyclo-ligase"/>
    <property type="match status" value="1"/>
</dbReference>
<evidence type="ECO:0000313" key="30">
    <source>
        <dbReference type="Proteomes" id="UP001165065"/>
    </source>
</evidence>
<dbReference type="FunFam" id="3.30.1330.10:FF:000001">
    <property type="entry name" value="Phosphoribosylformylglycinamidine cyclo-ligase"/>
    <property type="match status" value="1"/>
</dbReference>
<dbReference type="GO" id="GO:0004637">
    <property type="term" value="F:phosphoribosylamine-glycine ligase activity"/>
    <property type="evidence" value="ECO:0007669"/>
    <property type="project" value="UniProtKB-EC"/>
</dbReference>
<evidence type="ECO:0000256" key="17">
    <source>
        <dbReference type="ARBA" id="ARBA00022723"/>
    </source>
</evidence>
<dbReference type="InterPro" id="IPR016188">
    <property type="entry name" value="PurM-like_N"/>
</dbReference>
<feature type="domain" description="ATP-grasp" evidence="28">
    <location>
        <begin position="259"/>
        <end position="466"/>
    </location>
</feature>
<dbReference type="PROSITE" id="PS00373">
    <property type="entry name" value="GART"/>
    <property type="match status" value="1"/>
</dbReference>
<evidence type="ECO:0000256" key="6">
    <source>
        <dbReference type="ARBA" id="ARBA00008630"/>
    </source>
</evidence>
<evidence type="ECO:0000256" key="25">
    <source>
        <dbReference type="ARBA" id="ARBA00033093"/>
    </source>
</evidence>
<dbReference type="GO" id="GO:0005829">
    <property type="term" value="C:cytosol"/>
    <property type="evidence" value="ECO:0007669"/>
    <property type="project" value="TreeGrafter"/>
</dbReference>
<evidence type="ECO:0000256" key="18">
    <source>
        <dbReference type="ARBA" id="ARBA00022741"/>
    </source>
</evidence>
<dbReference type="InterPro" id="IPR004607">
    <property type="entry name" value="GART"/>
</dbReference>